<evidence type="ECO:0000313" key="7">
    <source>
        <dbReference type="EMBL" id="OBA29195.1"/>
    </source>
</evidence>
<accession>A0A1B7TKI2</accession>
<dbReference type="InterPro" id="IPR002293">
    <property type="entry name" value="AA/rel_permease1"/>
</dbReference>
<keyword evidence="8" id="KW-1185">Reference proteome</keyword>
<evidence type="ECO:0000256" key="5">
    <source>
        <dbReference type="ARBA" id="ARBA00023136"/>
    </source>
</evidence>
<evidence type="ECO:0000256" key="1">
    <source>
        <dbReference type="ARBA" id="ARBA00004141"/>
    </source>
</evidence>
<keyword evidence="5 6" id="KW-0472">Membrane</keyword>
<dbReference type="PANTHER" id="PTHR45649">
    <property type="entry name" value="AMINO-ACID PERMEASE BAT1"/>
    <property type="match status" value="1"/>
</dbReference>
<feature type="transmembrane region" description="Helical" evidence="6">
    <location>
        <begin position="75"/>
        <end position="94"/>
    </location>
</feature>
<dbReference type="OrthoDB" id="3970180at2759"/>
<dbReference type="Gene3D" id="1.20.1740.10">
    <property type="entry name" value="Amino acid/polyamine transporter I"/>
    <property type="match status" value="1"/>
</dbReference>
<feature type="transmembrane region" description="Helical" evidence="6">
    <location>
        <begin position="533"/>
        <end position="552"/>
    </location>
</feature>
<evidence type="ECO:0000256" key="3">
    <source>
        <dbReference type="ARBA" id="ARBA00022692"/>
    </source>
</evidence>
<feature type="transmembrane region" description="Helical" evidence="6">
    <location>
        <begin position="432"/>
        <end position="451"/>
    </location>
</feature>
<evidence type="ECO:0000256" key="4">
    <source>
        <dbReference type="ARBA" id="ARBA00022989"/>
    </source>
</evidence>
<dbReference type="AlphaFoldDB" id="A0A1B7TKI2"/>
<comment type="caution">
    <text evidence="7">The sequence shown here is derived from an EMBL/GenBank/DDBJ whole genome shotgun (WGS) entry which is preliminary data.</text>
</comment>
<proteinExistence type="predicted"/>
<dbReference type="Pfam" id="PF13520">
    <property type="entry name" value="AA_permease_2"/>
    <property type="match status" value="1"/>
</dbReference>
<dbReference type="PIRSF" id="PIRSF006060">
    <property type="entry name" value="AA_transporter"/>
    <property type="match status" value="1"/>
</dbReference>
<sequence>MTSDTSSNNYSGIEEEKKKNIIHQTKSNVIVTNVSEQLRTVVSRRGDRRIQVVTSANQQIALEELGYKQELLRKYTWYEMFGVCFSIMGLMPSIGSTSYQAFSSGASSATWGWLAGSCGILTMGIALAEIGSSFPTASAIYLATWNWSPPKYRNLISYAVGFTDTVSLSASVCSITSGCASQIYSCVQLYNPDFVVTNGNTYGLFAGLIIFVGIFGCMSTSINAKIQNLSSITNIFLLLLVFIALPIATHKNGVPFNDAKFIFTNVERADTNWPSGWYWLINSFQPAVWTIGAFDAAIHMQEEAIPKERIEGRPILLDPAASPASFGIVSSITACGLLGWLMMILLCACMGPSILDVINTDYDQSITQIFMYSMGKKWTVALMSLMAWSSLLMAQSCLLSTSRQFWAMARDYGIPTKTGSEFFAKVWKNQPINAMIGSATLSLLLGLMMFGGDACSAALFSLSICGMYMAIIVPIILRLTYARKDFNPGTFYLGKFWSPFISWCAVIFMSWMIFIVCVPLTYGDQLDQTSMNYTVVIGPGFTLVAIIHYQLYQYKFYRGPHSNLSDEEFLELMGEEGIDQIVSNHEEYEKRK</sequence>
<keyword evidence="3 6" id="KW-0812">Transmembrane</keyword>
<dbReference type="GO" id="GO:0016020">
    <property type="term" value="C:membrane"/>
    <property type="evidence" value="ECO:0007669"/>
    <property type="project" value="UniProtKB-SubCell"/>
</dbReference>
<feature type="transmembrane region" description="Helical" evidence="6">
    <location>
        <begin position="204"/>
        <end position="222"/>
    </location>
</feature>
<dbReference type="EMBL" id="LXPE01000001">
    <property type="protein sequence ID" value="OBA29195.1"/>
    <property type="molecule type" value="Genomic_DNA"/>
</dbReference>
<keyword evidence="4 6" id="KW-1133">Transmembrane helix</keyword>
<feature type="transmembrane region" description="Helical" evidence="6">
    <location>
        <begin position="500"/>
        <end position="521"/>
    </location>
</feature>
<feature type="transmembrane region" description="Helical" evidence="6">
    <location>
        <begin position="114"/>
        <end position="143"/>
    </location>
</feature>
<protein>
    <submittedName>
        <fullName evidence="7">Amino acid transporter</fullName>
    </submittedName>
</protein>
<dbReference type="Proteomes" id="UP000092321">
    <property type="component" value="Unassembled WGS sequence"/>
</dbReference>
<feature type="transmembrane region" description="Helical" evidence="6">
    <location>
        <begin position="457"/>
        <end position="479"/>
    </location>
</feature>
<dbReference type="GO" id="GO:0022857">
    <property type="term" value="F:transmembrane transporter activity"/>
    <property type="evidence" value="ECO:0007669"/>
    <property type="project" value="InterPro"/>
</dbReference>
<evidence type="ECO:0000256" key="6">
    <source>
        <dbReference type="SAM" id="Phobius"/>
    </source>
</evidence>
<reference evidence="8" key="1">
    <citation type="journal article" date="2016" name="Proc. Natl. Acad. Sci. U.S.A.">
        <title>Comparative genomics of biotechnologically important yeasts.</title>
        <authorList>
            <person name="Riley R."/>
            <person name="Haridas S."/>
            <person name="Wolfe K.H."/>
            <person name="Lopes M.R."/>
            <person name="Hittinger C.T."/>
            <person name="Goeker M."/>
            <person name="Salamov A.A."/>
            <person name="Wisecaver J.H."/>
            <person name="Long T.M."/>
            <person name="Calvey C.H."/>
            <person name="Aerts A.L."/>
            <person name="Barry K.W."/>
            <person name="Choi C."/>
            <person name="Clum A."/>
            <person name="Coughlan A.Y."/>
            <person name="Deshpande S."/>
            <person name="Douglass A.P."/>
            <person name="Hanson S.J."/>
            <person name="Klenk H.-P."/>
            <person name="LaButti K.M."/>
            <person name="Lapidus A."/>
            <person name="Lindquist E.A."/>
            <person name="Lipzen A.M."/>
            <person name="Meier-Kolthoff J.P."/>
            <person name="Ohm R.A."/>
            <person name="Otillar R.P."/>
            <person name="Pangilinan J.L."/>
            <person name="Peng Y."/>
            <person name="Rokas A."/>
            <person name="Rosa C.A."/>
            <person name="Scheuner C."/>
            <person name="Sibirny A.A."/>
            <person name="Slot J.C."/>
            <person name="Stielow J.B."/>
            <person name="Sun H."/>
            <person name="Kurtzman C.P."/>
            <person name="Blackwell M."/>
            <person name="Grigoriev I.V."/>
            <person name="Jeffries T.W."/>
        </authorList>
    </citation>
    <scope>NUCLEOTIDE SEQUENCE [LARGE SCALE GENOMIC DNA]</scope>
    <source>
        <strain evidence="8">NRRL Y-1626</strain>
    </source>
</reference>
<organism evidence="7 8">
    <name type="scientific">Hanseniaspora valbyensis NRRL Y-1626</name>
    <dbReference type="NCBI Taxonomy" id="766949"/>
    <lineage>
        <taxon>Eukaryota</taxon>
        <taxon>Fungi</taxon>
        <taxon>Dikarya</taxon>
        <taxon>Ascomycota</taxon>
        <taxon>Saccharomycotina</taxon>
        <taxon>Saccharomycetes</taxon>
        <taxon>Saccharomycodales</taxon>
        <taxon>Saccharomycodaceae</taxon>
        <taxon>Hanseniaspora</taxon>
    </lineage>
</organism>
<evidence type="ECO:0000313" key="8">
    <source>
        <dbReference type="Proteomes" id="UP000092321"/>
    </source>
</evidence>
<gene>
    <name evidence="7" type="ORF">HANVADRAFT_4932</name>
</gene>
<comment type="subcellular location">
    <subcellularLocation>
        <location evidence="1">Membrane</location>
        <topology evidence="1">Multi-pass membrane protein</topology>
    </subcellularLocation>
</comment>
<feature type="transmembrane region" description="Helical" evidence="6">
    <location>
        <begin position="378"/>
        <end position="400"/>
    </location>
</feature>
<keyword evidence="2" id="KW-0813">Transport</keyword>
<evidence type="ECO:0000256" key="2">
    <source>
        <dbReference type="ARBA" id="ARBA00022448"/>
    </source>
</evidence>
<feature type="transmembrane region" description="Helical" evidence="6">
    <location>
        <begin position="337"/>
        <end position="358"/>
    </location>
</feature>
<feature type="transmembrane region" description="Helical" evidence="6">
    <location>
        <begin position="229"/>
        <end position="248"/>
    </location>
</feature>
<name>A0A1B7TKI2_9ASCO</name>
<dbReference type="PANTHER" id="PTHR45649:SF6">
    <property type="entry name" value="GABA-SPECIFIC PERMEASE"/>
    <property type="match status" value="1"/>
</dbReference>